<dbReference type="RefSeq" id="WP_282201548.1">
    <property type="nucleotide sequence ID" value="NZ_BOQE01000002.1"/>
</dbReference>
<organism evidence="1 2">
    <name type="scientific">Collibacillus ludicampi</name>
    <dbReference type="NCBI Taxonomy" id="2771369"/>
    <lineage>
        <taxon>Bacteria</taxon>
        <taxon>Bacillati</taxon>
        <taxon>Bacillota</taxon>
        <taxon>Bacilli</taxon>
        <taxon>Bacillales</taxon>
        <taxon>Alicyclobacillaceae</taxon>
        <taxon>Collibacillus</taxon>
    </lineage>
</organism>
<dbReference type="AlphaFoldDB" id="A0AAV4LL58"/>
<comment type="caution">
    <text evidence="1">The sequence shown here is derived from an EMBL/GenBank/DDBJ whole genome shotgun (WGS) entry which is preliminary data.</text>
</comment>
<proteinExistence type="predicted"/>
<evidence type="ECO:0000313" key="2">
    <source>
        <dbReference type="Proteomes" id="UP001057291"/>
    </source>
</evidence>
<dbReference type="Proteomes" id="UP001057291">
    <property type="component" value="Unassembled WGS sequence"/>
</dbReference>
<accession>A0AAV4LL58</accession>
<gene>
    <name evidence="1" type="ORF">DNHGIG_40500</name>
</gene>
<keyword evidence="2" id="KW-1185">Reference proteome</keyword>
<protein>
    <recommendedName>
        <fullName evidence="3">Ferredoxin</fullName>
    </recommendedName>
</protein>
<sequence length="79" mass="9288">MKIGTKRRIIIRIKNPSYRMLEAIKFIFGMDAKLRILANGKKELDVDVTEEGVAPEELIALWKRKYTKKETFYVIEVTE</sequence>
<evidence type="ECO:0000313" key="1">
    <source>
        <dbReference type="EMBL" id="GIM48501.1"/>
    </source>
</evidence>
<name>A0AAV4LL58_9BACL</name>
<reference evidence="1" key="1">
    <citation type="journal article" date="2023" name="Int. J. Syst. Evol. Microbiol.">
        <title>Collibacillus ludicampi gen. nov., sp. nov., a new soil bacterium of the family Alicyclobacillaceae.</title>
        <authorList>
            <person name="Jojima T."/>
            <person name="Ioku Y."/>
            <person name="Fukuta Y."/>
            <person name="Shirasaka N."/>
            <person name="Matsumura Y."/>
            <person name="Mori M."/>
        </authorList>
    </citation>
    <scope>NUCLEOTIDE SEQUENCE</scope>
    <source>
        <strain evidence="1">TP075</strain>
    </source>
</reference>
<dbReference type="EMBL" id="BOQE01000002">
    <property type="protein sequence ID" value="GIM48501.1"/>
    <property type="molecule type" value="Genomic_DNA"/>
</dbReference>
<evidence type="ECO:0008006" key="3">
    <source>
        <dbReference type="Google" id="ProtNLM"/>
    </source>
</evidence>